<reference evidence="2 3" key="1">
    <citation type="journal article" date="2016" name="Nat. Commun.">
        <title>Thousands of microbial genomes shed light on interconnected biogeochemical processes in an aquifer system.</title>
        <authorList>
            <person name="Anantharaman K."/>
            <person name="Brown C.T."/>
            <person name="Hug L.A."/>
            <person name="Sharon I."/>
            <person name="Castelle C.J."/>
            <person name="Probst A.J."/>
            <person name="Thomas B.C."/>
            <person name="Singh A."/>
            <person name="Wilkins M.J."/>
            <person name="Karaoz U."/>
            <person name="Brodie E.L."/>
            <person name="Williams K.H."/>
            <person name="Hubbard S.S."/>
            <person name="Banfield J.F."/>
        </authorList>
    </citation>
    <scope>NUCLEOTIDE SEQUENCE [LARGE SCALE GENOMIC DNA]</scope>
</reference>
<dbReference type="Proteomes" id="UP000177817">
    <property type="component" value="Unassembled WGS sequence"/>
</dbReference>
<dbReference type="SUPFAM" id="SSF63817">
    <property type="entry name" value="Sortase"/>
    <property type="match status" value="1"/>
</dbReference>
<dbReference type="Gene3D" id="2.40.260.10">
    <property type="entry name" value="Sortase"/>
    <property type="match status" value="1"/>
</dbReference>
<dbReference type="EMBL" id="MHKK01000057">
    <property type="protein sequence ID" value="OGY88725.1"/>
    <property type="molecule type" value="Genomic_DNA"/>
</dbReference>
<name>A0A1G2BI25_9BACT</name>
<gene>
    <name evidence="2" type="ORF">A2677_00135</name>
</gene>
<organism evidence="2 3">
    <name type="scientific">Candidatus Komeilibacteria bacterium RIFCSPHIGHO2_01_FULL_52_14</name>
    <dbReference type="NCBI Taxonomy" id="1798549"/>
    <lineage>
        <taxon>Bacteria</taxon>
        <taxon>Candidatus Komeiliibacteriota</taxon>
    </lineage>
</organism>
<dbReference type="GO" id="GO:0016787">
    <property type="term" value="F:hydrolase activity"/>
    <property type="evidence" value="ECO:0007669"/>
    <property type="project" value="UniProtKB-KW"/>
</dbReference>
<dbReference type="NCBIfam" id="TIGR01076">
    <property type="entry name" value="sortase_fam"/>
    <property type="match status" value="1"/>
</dbReference>
<evidence type="ECO:0008006" key="4">
    <source>
        <dbReference type="Google" id="ProtNLM"/>
    </source>
</evidence>
<dbReference type="CDD" id="cd05830">
    <property type="entry name" value="Sortase_E"/>
    <property type="match status" value="1"/>
</dbReference>
<evidence type="ECO:0000313" key="3">
    <source>
        <dbReference type="Proteomes" id="UP000177817"/>
    </source>
</evidence>
<comment type="caution">
    <text evidence="2">The sequence shown here is derived from an EMBL/GenBank/DDBJ whole genome shotgun (WGS) entry which is preliminary data.</text>
</comment>
<proteinExistence type="predicted"/>
<accession>A0A1G2BI25</accession>
<keyword evidence="1" id="KW-0378">Hydrolase</keyword>
<dbReference type="Pfam" id="PF04203">
    <property type="entry name" value="Sortase"/>
    <property type="match status" value="1"/>
</dbReference>
<sequence>MSSVRAYKLLIGITLALGAVLLLRPDWVLRLYSETISPAEIELPQQQLVATSTPVIEPVAKAEAFDVSKINFAVTSATESAQKSNAAPSIATAAQDPLKANHLTIPRMGVDADVIHGETDKTLLQGLWHIPGSAYPGENGNIVISAHRWLYKPPNPKTFYLIDKLQVGDPIYYDYQGSRYTYKVTKTFIVDPEDVQILKQDVNKLTLFTCTPLYSTKQRFVVNADLVSVTPL</sequence>
<protein>
    <recommendedName>
        <fullName evidence="4">Sortase</fullName>
    </recommendedName>
</protein>
<dbReference type="InterPro" id="IPR042003">
    <property type="entry name" value="Sortase_E"/>
</dbReference>
<evidence type="ECO:0000313" key="2">
    <source>
        <dbReference type="EMBL" id="OGY88725.1"/>
    </source>
</evidence>
<dbReference type="InterPro" id="IPR023365">
    <property type="entry name" value="Sortase_dom-sf"/>
</dbReference>
<dbReference type="InterPro" id="IPR005754">
    <property type="entry name" value="Sortase"/>
</dbReference>
<dbReference type="AlphaFoldDB" id="A0A1G2BI25"/>
<evidence type="ECO:0000256" key="1">
    <source>
        <dbReference type="ARBA" id="ARBA00022801"/>
    </source>
</evidence>